<feature type="transmembrane region" description="Helical" evidence="1">
    <location>
        <begin position="442"/>
        <end position="459"/>
    </location>
</feature>
<feature type="transmembrane region" description="Helical" evidence="1">
    <location>
        <begin position="352"/>
        <end position="374"/>
    </location>
</feature>
<evidence type="ECO:0000313" key="2">
    <source>
        <dbReference type="EMBL" id="KIL70649.1"/>
    </source>
</evidence>
<organism evidence="2 3">
    <name type="scientific">Amanita muscaria (strain Koide BX008)</name>
    <dbReference type="NCBI Taxonomy" id="946122"/>
    <lineage>
        <taxon>Eukaryota</taxon>
        <taxon>Fungi</taxon>
        <taxon>Dikarya</taxon>
        <taxon>Basidiomycota</taxon>
        <taxon>Agaricomycotina</taxon>
        <taxon>Agaricomycetes</taxon>
        <taxon>Agaricomycetidae</taxon>
        <taxon>Agaricales</taxon>
        <taxon>Pluteineae</taxon>
        <taxon>Amanitaceae</taxon>
        <taxon>Amanita</taxon>
    </lineage>
</organism>
<dbReference type="AlphaFoldDB" id="A0A0C2TTL1"/>
<evidence type="ECO:0000256" key="1">
    <source>
        <dbReference type="SAM" id="Phobius"/>
    </source>
</evidence>
<protein>
    <submittedName>
        <fullName evidence="2">Uncharacterized protein</fullName>
    </submittedName>
</protein>
<gene>
    <name evidence="2" type="ORF">M378DRAFT_155588</name>
</gene>
<dbReference type="EMBL" id="KN818223">
    <property type="protein sequence ID" value="KIL70649.1"/>
    <property type="molecule type" value="Genomic_DNA"/>
</dbReference>
<keyword evidence="1" id="KW-0812">Transmembrane</keyword>
<keyword evidence="1" id="KW-1133">Transmembrane helix</keyword>
<keyword evidence="3" id="KW-1185">Reference proteome</keyword>
<reference evidence="2 3" key="1">
    <citation type="submission" date="2014-04" db="EMBL/GenBank/DDBJ databases">
        <title>Evolutionary Origins and Diversification of the Mycorrhizal Mutualists.</title>
        <authorList>
            <consortium name="DOE Joint Genome Institute"/>
            <consortium name="Mycorrhizal Genomics Consortium"/>
            <person name="Kohler A."/>
            <person name="Kuo A."/>
            <person name="Nagy L.G."/>
            <person name="Floudas D."/>
            <person name="Copeland A."/>
            <person name="Barry K.W."/>
            <person name="Cichocki N."/>
            <person name="Veneault-Fourrey C."/>
            <person name="LaButti K."/>
            <person name="Lindquist E.A."/>
            <person name="Lipzen A."/>
            <person name="Lundell T."/>
            <person name="Morin E."/>
            <person name="Murat C."/>
            <person name="Riley R."/>
            <person name="Ohm R."/>
            <person name="Sun H."/>
            <person name="Tunlid A."/>
            <person name="Henrissat B."/>
            <person name="Grigoriev I.V."/>
            <person name="Hibbett D.S."/>
            <person name="Martin F."/>
        </authorList>
    </citation>
    <scope>NUCLEOTIDE SEQUENCE [LARGE SCALE GENOMIC DNA]</scope>
    <source>
        <strain evidence="2 3">Koide BX008</strain>
    </source>
</reference>
<dbReference type="HOGENOM" id="CLU_547496_0_0_1"/>
<accession>A0A0C2TTL1</accession>
<sequence length="460" mass="52471">MNTGPHVAENTPLLSEQSWAIKPAAQTLRDHSLQSIFIQDICPSFTVEDPRKLGFVLTVLLYLRQNLIDQVHKNKEPYERWSQEQTRKTDIETTEETMKELWDLFLDTPRNTHVIESVVWQAFPLEDQKSKRVRVVDFLVNGTAPQYLSCHPVIVWSLTKVWKRGLTAQERMGWESRYDGCCTPRILHLADVIADFVFLGLVVHLLNNPPVFPQRIAAREVALAILTLTGLCRPRAAHKVSFIISALAFLISIPDYPLRGQTPFLLLTTSMAVHVVELHLARYPSPLYLFPVEWSLPLAVYLGKRLAQGIIPVVLYLFPVFLFSSYLLSTSLADNFSSLQRLAPAPFETRVAFLIFACSVIVTAALCTIILTTLDSYKVVTDRWDRYSSEVGHDARALWFRTIVTYSNPDTFPSPLTFFHTLQFFGTSSQAMKRVRVFVRRLFVGPFALLIYLVCVLLRL</sequence>
<dbReference type="Proteomes" id="UP000054549">
    <property type="component" value="Unassembled WGS sequence"/>
</dbReference>
<name>A0A0C2TTL1_AMAMK</name>
<evidence type="ECO:0000313" key="3">
    <source>
        <dbReference type="Proteomes" id="UP000054549"/>
    </source>
</evidence>
<proteinExistence type="predicted"/>
<dbReference type="OrthoDB" id="3941538at2759"/>
<feature type="transmembrane region" description="Helical" evidence="1">
    <location>
        <begin position="310"/>
        <end position="332"/>
    </location>
</feature>
<keyword evidence="1" id="KW-0472">Membrane</keyword>
<dbReference type="InParanoid" id="A0A0C2TTL1"/>